<gene>
    <name evidence="1" type="ORF">AB996_1741</name>
</gene>
<comment type="caution">
    <text evidence="1">The sequence shown here is derived from an EMBL/GenBank/DDBJ whole genome shotgun (WGS) entry which is preliminary data.</text>
</comment>
<protein>
    <recommendedName>
        <fullName evidence="3">DUF2316 family protein</fullName>
    </recommendedName>
</protein>
<dbReference type="RefSeq" id="WP_063282044.1">
    <property type="nucleotide sequence ID" value="NZ_LIYF01000027.1"/>
</dbReference>
<dbReference type="InterPro" id="IPR018757">
    <property type="entry name" value="DUF2316"/>
</dbReference>
<dbReference type="AlphaFoldDB" id="A0A166JBB1"/>
<evidence type="ECO:0008006" key="3">
    <source>
        <dbReference type="Google" id="ProtNLM"/>
    </source>
</evidence>
<dbReference type="EMBL" id="LIYF01000027">
    <property type="protein sequence ID" value="KZK05860.1"/>
    <property type="molecule type" value="Genomic_DNA"/>
</dbReference>
<sequence>MSLNPLQMYNTKKELRQNFELTGLSKSEIANDLKISEIKLEKIFKLKQRTLEDTWILRNYLLEKVENAGQEPIPFTALAGDWHRHWFLNADLIDHQQMSKGDDN</sequence>
<proteinExistence type="predicted"/>
<name>A0A166JBB1_LACLC</name>
<reference evidence="1 2" key="1">
    <citation type="submission" date="2015-08" db="EMBL/GenBank/DDBJ databases">
        <title>Draft Genome Sequences of 11 Lactococcus lactis subspecies cremoris strains.</title>
        <authorList>
            <person name="Wels M."/>
            <person name="Backus L."/>
            <person name="Boekhorst J."/>
            <person name="Dijkstra A."/>
            <person name="Beerthuizen M."/>
            <person name="Siezen R."/>
            <person name="Bachmann H."/>
            <person name="Van Hijum S."/>
        </authorList>
    </citation>
    <scope>NUCLEOTIDE SEQUENCE [LARGE SCALE GENOMIC DNA]</scope>
    <source>
        <strain evidence="1 2">KW10</strain>
    </source>
</reference>
<organism evidence="1 2">
    <name type="scientific">Lactococcus lactis subsp. cremoris</name>
    <name type="common">Streptococcus cremoris</name>
    <dbReference type="NCBI Taxonomy" id="1359"/>
    <lineage>
        <taxon>Bacteria</taxon>
        <taxon>Bacillati</taxon>
        <taxon>Bacillota</taxon>
        <taxon>Bacilli</taxon>
        <taxon>Lactobacillales</taxon>
        <taxon>Streptococcaceae</taxon>
        <taxon>Lactococcus</taxon>
    </lineage>
</organism>
<evidence type="ECO:0000313" key="2">
    <source>
        <dbReference type="Proteomes" id="UP000076519"/>
    </source>
</evidence>
<dbReference type="Pfam" id="PF10078">
    <property type="entry name" value="DUF2316"/>
    <property type="match status" value="1"/>
</dbReference>
<accession>A0A166JBB1</accession>
<dbReference type="Proteomes" id="UP000076519">
    <property type="component" value="Unassembled WGS sequence"/>
</dbReference>
<evidence type="ECO:0000313" key="1">
    <source>
        <dbReference type="EMBL" id="KZK05860.1"/>
    </source>
</evidence>
<dbReference type="PATRIC" id="fig|1359.32.peg.1924"/>